<evidence type="ECO:0000256" key="5">
    <source>
        <dbReference type="ARBA" id="ARBA00038306"/>
    </source>
</evidence>
<organism evidence="8 9">
    <name type="scientific">Aminobacter aganoensis</name>
    <dbReference type="NCBI Taxonomy" id="83264"/>
    <lineage>
        <taxon>Bacteria</taxon>
        <taxon>Pseudomonadati</taxon>
        <taxon>Pseudomonadota</taxon>
        <taxon>Alphaproteobacteria</taxon>
        <taxon>Hyphomicrobiales</taxon>
        <taxon>Phyllobacteriaceae</taxon>
        <taxon>Aminobacter</taxon>
    </lineage>
</organism>
<evidence type="ECO:0000256" key="2">
    <source>
        <dbReference type="ARBA" id="ARBA00022729"/>
    </source>
</evidence>
<dbReference type="Pfam" id="PF13505">
    <property type="entry name" value="OMP_b-brl"/>
    <property type="match status" value="1"/>
</dbReference>
<evidence type="ECO:0000313" key="9">
    <source>
        <dbReference type="Proteomes" id="UP000536262"/>
    </source>
</evidence>
<evidence type="ECO:0000259" key="7">
    <source>
        <dbReference type="Pfam" id="PF13505"/>
    </source>
</evidence>
<reference evidence="8 9" key="1">
    <citation type="submission" date="2020-08" db="EMBL/GenBank/DDBJ databases">
        <title>Genomic Encyclopedia of Type Strains, Phase IV (KMG-IV): sequencing the most valuable type-strain genomes for metagenomic binning, comparative biology and taxonomic classification.</title>
        <authorList>
            <person name="Goeker M."/>
        </authorList>
    </citation>
    <scope>NUCLEOTIDE SEQUENCE [LARGE SCALE GENOMIC DNA]</scope>
    <source>
        <strain evidence="8 9">DSM 7051</strain>
    </source>
</reference>
<dbReference type="AlphaFoldDB" id="A0A7X0FAM3"/>
<dbReference type="Gene3D" id="2.40.160.20">
    <property type="match status" value="1"/>
</dbReference>
<protein>
    <submittedName>
        <fullName evidence="8">Outer membrane immunogenic protein</fullName>
    </submittedName>
</protein>
<comment type="caution">
    <text evidence="8">The sequence shown here is derived from an EMBL/GenBank/DDBJ whole genome shotgun (WGS) entry which is preliminary data.</text>
</comment>
<dbReference type="RefSeq" id="WP_184700498.1">
    <property type="nucleotide sequence ID" value="NZ_BAABEG010000002.1"/>
</dbReference>
<evidence type="ECO:0000256" key="4">
    <source>
        <dbReference type="ARBA" id="ARBA00023237"/>
    </source>
</evidence>
<dbReference type="InterPro" id="IPR027385">
    <property type="entry name" value="Beta-barrel_OMP"/>
</dbReference>
<feature type="chain" id="PRO_5031349748" evidence="6">
    <location>
        <begin position="22"/>
        <end position="215"/>
    </location>
</feature>
<dbReference type="PANTHER" id="PTHR34001:SF3">
    <property type="entry name" value="BLL7405 PROTEIN"/>
    <property type="match status" value="1"/>
</dbReference>
<dbReference type="EMBL" id="JACHOU010000012">
    <property type="protein sequence ID" value="MBB6356186.1"/>
    <property type="molecule type" value="Genomic_DNA"/>
</dbReference>
<dbReference type="InterPro" id="IPR011250">
    <property type="entry name" value="OMP/PagP_B-barrel"/>
</dbReference>
<keyword evidence="9" id="KW-1185">Reference proteome</keyword>
<gene>
    <name evidence="8" type="ORF">GGR00_003994</name>
</gene>
<dbReference type="GO" id="GO:0009279">
    <property type="term" value="C:cell outer membrane"/>
    <property type="evidence" value="ECO:0007669"/>
    <property type="project" value="UniProtKB-SubCell"/>
</dbReference>
<keyword evidence="3" id="KW-0472">Membrane</keyword>
<comment type="subcellular location">
    <subcellularLocation>
        <location evidence="1">Cell outer membrane</location>
    </subcellularLocation>
</comment>
<comment type="similarity">
    <text evidence="5">Belongs to the Omp25/RopB family.</text>
</comment>
<feature type="domain" description="Outer membrane protein beta-barrel" evidence="7">
    <location>
        <begin position="16"/>
        <end position="215"/>
    </location>
</feature>
<evidence type="ECO:0000256" key="3">
    <source>
        <dbReference type="ARBA" id="ARBA00023136"/>
    </source>
</evidence>
<keyword evidence="2 6" id="KW-0732">Signal</keyword>
<name>A0A7X0FAM3_9HYPH</name>
<dbReference type="InterPro" id="IPR051692">
    <property type="entry name" value="OMP-like"/>
</dbReference>
<dbReference type="PANTHER" id="PTHR34001">
    <property type="entry name" value="BLL7405 PROTEIN"/>
    <property type="match status" value="1"/>
</dbReference>
<feature type="signal peptide" evidence="6">
    <location>
        <begin position="1"/>
        <end position="21"/>
    </location>
</feature>
<accession>A0A7X0FAM3</accession>
<dbReference type="SUPFAM" id="SSF56925">
    <property type="entry name" value="OMPA-like"/>
    <property type="match status" value="1"/>
</dbReference>
<sequence length="215" mass="22235">MIRSIVLASAVLFTLSSAASAADAVAAGVPSAEYWNGLYAGVHAGYGWGRARNVDASGPDSYRDIDGWLGGVQIGANTRMNGIVLGVEGDIAVSGIGFSNAGQGFSLDGNVDWLSTIRGRVGFTPTERVLVYGTAGVAFAGFDLDLNGGGQLFGGNGFHTGWAVGAGVETMVTDSVSLKAEYVYSDFGSDSYSLPDPVNIALRVHTVRIGANFHF</sequence>
<evidence type="ECO:0000313" key="8">
    <source>
        <dbReference type="EMBL" id="MBB6356186.1"/>
    </source>
</evidence>
<dbReference type="Proteomes" id="UP000536262">
    <property type="component" value="Unassembled WGS sequence"/>
</dbReference>
<evidence type="ECO:0000256" key="1">
    <source>
        <dbReference type="ARBA" id="ARBA00004442"/>
    </source>
</evidence>
<evidence type="ECO:0000256" key="6">
    <source>
        <dbReference type="SAM" id="SignalP"/>
    </source>
</evidence>
<proteinExistence type="inferred from homology"/>
<keyword evidence="4" id="KW-0998">Cell outer membrane</keyword>